<gene>
    <name evidence="2" type="ORF">NDU88_004052</name>
</gene>
<dbReference type="EMBL" id="JANPWB010000016">
    <property type="protein sequence ID" value="KAJ1083897.1"/>
    <property type="molecule type" value="Genomic_DNA"/>
</dbReference>
<dbReference type="Proteomes" id="UP001066276">
    <property type="component" value="Chromosome 12"/>
</dbReference>
<name>A0AAV7L086_PLEWA</name>
<evidence type="ECO:0000256" key="1">
    <source>
        <dbReference type="SAM" id="MobiDB-lite"/>
    </source>
</evidence>
<dbReference type="AlphaFoldDB" id="A0AAV7L086"/>
<protein>
    <submittedName>
        <fullName evidence="2">Uncharacterized protein</fullName>
    </submittedName>
</protein>
<sequence length="211" mass="22881">MNVSSSPMSQETSTLTKVALFCWKKCSRGAQGHPSPQGPSRDPAHLVSPRSWGRGSHHQPPQALLRLRSVVLSALLTSGVGPPPRPQRAHNEWSAISSAAHQGQRRHSIAPRVPGTFLGLQGTAAPCRSRLRRDQSTLRRAPPLSQRSVVLVCFAGSSGAGPRFSRELTDTAYCSSPQLQRARYWRPPLYSAIYAGLAPGAPQQLEPPARF</sequence>
<evidence type="ECO:0000313" key="3">
    <source>
        <dbReference type="Proteomes" id="UP001066276"/>
    </source>
</evidence>
<reference evidence="2" key="1">
    <citation type="journal article" date="2022" name="bioRxiv">
        <title>Sequencing and chromosome-scale assembly of the giantPleurodeles waltlgenome.</title>
        <authorList>
            <person name="Brown T."/>
            <person name="Elewa A."/>
            <person name="Iarovenko S."/>
            <person name="Subramanian E."/>
            <person name="Araus A.J."/>
            <person name="Petzold A."/>
            <person name="Susuki M."/>
            <person name="Suzuki K.-i.T."/>
            <person name="Hayashi T."/>
            <person name="Toyoda A."/>
            <person name="Oliveira C."/>
            <person name="Osipova E."/>
            <person name="Leigh N.D."/>
            <person name="Simon A."/>
            <person name="Yun M.H."/>
        </authorList>
    </citation>
    <scope>NUCLEOTIDE SEQUENCE</scope>
    <source>
        <strain evidence="2">20211129_DDA</strain>
        <tissue evidence="2">Liver</tissue>
    </source>
</reference>
<feature type="region of interest" description="Disordered" evidence="1">
    <location>
        <begin position="29"/>
        <end position="59"/>
    </location>
</feature>
<keyword evidence="3" id="KW-1185">Reference proteome</keyword>
<proteinExistence type="predicted"/>
<accession>A0AAV7L086</accession>
<evidence type="ECO:0000313" key="2">
    <source>
        <dbReference type="EMBL" id="KAJ1083897.1"/>
    </source>
</evidence>
<organism evidence="2 3">
    <name type="scientific">Pleurodeles waltl</name>
    <name type="common">Iberian ribbed newt</name>
    <dbReference type="NCBI Taxonomy" id="8319"/>
    <lineage>
        <taxon>Eukaryota</taxon>
        <taxon>Metazoa</taxon>
        <taxon>Chordata</taxon>
        <taxon>Craniata</taxon>
        <taxon>Vertebrata</taxon>
        <taxon>Euteleostomi</taxon>
        <taxon>Amphibia</taxon>
        <taxon>Batrachia</taxon>
        <taxon>Caudata</taxon>
        <taxon>Salamandroidea</taxon>
        <taxon>Salamandridae</taxon>
        <taxon>Pleurodelinae</taxon>
        <taxon>Pleurodeles</taxon>
    </lineage>
</organism>
<comment type="caution">
    <text evidence="2">The sequence shown here is derived from an EMBL/GenBank/DDBJ whole genome shotgun (WGS) entry which is preliminary data.</text>
</comment>